<dbReference type="RefSeq" id="XP_009516958.1">
    <property type="nucleotide sequence ID" value="XM_009518663.1"/>
</dbReference>
<sequence length="177" mass="20216">MLPKLSKARSVKFQTAEPEPAFITARRNALQDLTNINAIHVSCAVCGWGSPSVRIERELEEFIDLRDHLYNIMFAAHYRQYYKFCLGVLDSVISGVDPGGFFFTLFGEERAARKLTKFVEDLVEPTLQHACANTHNCCAAQIWVPQSIHAFLFTDNNSRLNSNYYFHLRCIVSFGQF</sequence>
<dbReference type="GeneID" id="20654097"/>
<evidence type="ECO:0000313" key="2">
    <source>
        <dbReference type="Proteomes" id="UP000002640"/>
    </source>
</evidence>
<organism evidence="1 2">
    <name type="scientific">Phytophthora sojae (strain P6497)</name>
    <name type="common">Soybean stem and root rot agent</name>
    <name type="synonym">Phytophthora megasperma f. sp. glycines</name>
    <dbReference type="NCBI Taxonomy" id="1094619"/>
    <lineage>
        <taxon>Eukaryota</taxon>
        <taxon>Sar</taxon>
        <taxon>Stramenopiles</taxon>
        <taxon>Oomycota</taxon>
        <taxon>Peronosporomycetes</taxon>
        <taxon>Peronosporales</taxon>
        <taxon>Peronosporaceae</taxon>
        <taxon>Phytophthora</taxon>
    </lineage>
</organism>
<dbReference type="Proteomes" id="UP000002640">
    <property type="component" value="Unassembled WGS sequence"/>
</dbReference>
<protein>
    <submittedName>
        <fullName evidence="1">Uncharacterized protein</fullName>
    </submittedName>
</protein>
<dbReference type="EMBL" id="JH159151">
    <property type="protein sequence ID" value="EGZ29683.1"/>
    <property type="molecule type" value="Genomic_DNA"/>
</dbReference>
<accession>G4YHV6</accession>
<dbReference type="InParanoid" id="G4YHV6"/>
<reference evidence="1 2" key="1">
    <citation type="journal article" date="2006" name="Science">
        <title>Phytophthora genome sequences uncover evolutionary origins and mechanisms of pathogenesis.</title>
        <authorList>
            <person name="Tyler B.M."/>
            <person name="Tripathy S."/>
            <person name="Zhang X."/>
            <person name="Dehal P."/>
            <person name="Jiang R.H."/>
            <person name="Aerts A."/>
            <person name="Arredondo F.D."/>
            <person name="Baxter L."/>
            <person name="Bensasson D."/>
            <person name="Beynon J.L."/>
            <person name="Chapman J."/>
            <person name="Damasceno C.M."/>
            <person name="Dorrance A.E."/>
            <person name="Dou D."/>
            <person name="Dickerman A.W."/>
            <person name="Dubchak I.L."/>
            <person name="Garbelotto M."/>
            <person name="Gijzen M."/>
            <person name="Gordon S.G."/>
            <person name="Govers F."/>
            <person name="Grunwald N.J."/>
            <person name="Huang W."/>
            <person name="Ivors K.L."/>
            <person name="Jones R.W."/>
            <person name="Kamoun S."/>
            <person name="Krampis K."/>
            <person name="Lamour K.H."/>
            <person name="Lee M.K."/>
            <person name="McDonald W.H."/>
            <person name="Medina M."/>
            <person name="Meijer H.J."/>
            <person name="Nordberg E.K."/>
            <person name="Maclean D.J."/>
            <person name="Ospina-Giraldo M.D."/>
            <person name="Morris P.F."/>
            <person name="Phuntumart V."/>
            <person name="Putnam N.H."/>
            <person name="Rash S."/>
            <person name="Rose J.K."/>
            <person name="Sakihama Y."/>
            <person name="Salamov A.A."/>
            <person name="Savidor A."/>
            <person name="Scheuring C.F."/>
            <person name="Smith B.M."/>
            <person name="Sobral B.W."/>
            <person name="Terry A."/>
            <person name="Torto-Alalibo T.A."/>
            <person name="Win J."/>
            <person name="Xu Z."/>
            <person name="Zhang H."/>
            <person name="Grigoriev I.V."/>
            <person name="Rokhsar D.S."/>
            <person name="Boore J.L."/>
        </authorList>
    </citation>
    <scope>NUCLEOTIDE SEQUENCE [LARGE SCALE GENOMIC DNA]</scope>
    <source>
        <strain evidence="1 2">P6497</strain>
    </source>
</reference>
<keyword evidence="2" id="KW-1185">Reference proteome</keyword>
<dbReference type="KEGG" id="psoj:PHYSODRAFT_471460"/>
<proteinExistence type="predicted"/>
<name>G4YHV6_PHYSP</name>
<gene>
    <name evidence="1" type="ORF">PHYSODRAFT_471460</name>
</gene>
<dbReference type="AlphaFoldDB" id="G4YHV6"/>
<evidence type="ECO:0000313" key="1">
    <source>
        <dbReference type="EMBL" id="EGZ29683.1"/>
    </source>
</evidence>